<evidence type="ECO:0000313" key="10">
    <source>
        <dbReference type="Proteomes" id="UP000694844"/>
    </source>
</evidence>
<evidence type="ECO:0000313" key="11">
    <source>
        <dbReference type="RefSeq" id="XP_022325340.1"/>
    </source>
</evidence>
<feature type="transmembrane region" description="Helical" evidence="9">
    <location>
        <begin position="287"/>
        <end position="309"/>
    </location>
</feature>
<comment type="similarity">
    <text evidence="9">Belongs to the pannexin family.</text>
</comment>
<dbReference type="AlphaFoldDB" id="A0A8B8DCE8"/>
<feature type="transmembrane region" description="Helical" evidence="9">
    <location>
        <begin position="103"/>
        <end position="125"/>
    </location>
</feature>
<dbReference type="PANTHER" id="PTHR11893">
    <property type="entry name" value="INNEXIN"/>
    <property type="match status" value="1"/>
</dbReference>
<organism evidence="10 11">
    <name type="scientific">Crassostrea virginica</name>
    <name type="common">Eastern oyster</name>
    <dbReference type="NCBI Taxonomy" id="6565"/>
    <lineage>
        <taxon>Eukaryota</taxon>
        <taxon>Metazoa</taxon>
        <taxon>Spiralia</taxon>
        <taxon>Lophotrochozoa</taxon>
        <taxon>Mollusca</taxon>
        <taxon>Bivalvia</taxon>
        <taxon>Autobranchia</taxon>
        <taxon>Pteriomorphia</taxon>
        <taxon>Ostreida</taxon>
        <taxon>Ostreoidea</taxon>
        <taxon>Ostreidae</taxon>
        <taxon>Crassostrea</taxon>
    </lineage>
</organism>
<dbReference type="OrthoDB" id="5867527at2759"/>
<evidence type="ECO:0000256" key="5">
    <source>
        <dbReference type="ARBA" id="ARBA00022989"/>
    </source>
</evidence>
<evidence type="ECO:0000256" key="4">
    <source>
        <dbReference type="ARBA" id="ARBA00022692"/>
    </source>
</evidence>
<name>A0A8B8DCE8_CRAVI</name>
<evidence type="ECO:0000256" key="6">
    <source>
        <dbReference type="ARBA" id="ARBA00023065"/>
    </source>
</evidence>
<protein>
    <recommendedName>
        <fullName evidence="9">Innexin</fullName>
    </recommendedName>
</protein>
<comment type="subcellular location">
    <subcellularLocation>
        <location evidence="1 9">Cell membrane</location>
        <topology evidence="1 9">Multi-pass membrane protein</topology>
    </subcellularLocation>
</comment>
<reference evidence="11" key="1">
    <citation type="submission" date="2025-08" db="UniProtKB">
        <authorList>
            <consortium name="RefSeq"/>
        </authorList>
    </citation>
    <scope>IDENTIFICATION</scope>
    <source>
        <tissue evidence="11">Whole sample</tissue>
    </source>
</reference>
<sequence length="410" mass="48828">MSELLGHVPNFRKLRGKPNDDGLDRMSHVVTVVLLIIFTVAISSGQFFKDPIVCWNPAEFKDHMESYTKWNCWVKNTYYVPMTEEIPLNIDQRQSAELTYYQWVPIILLFMAFLFKFPNVIWRLFNNGSGLNMDKCVYFAEKAQYDSPDDRDKSLYALARFMDKWLDTNKEYKWNVFVRTKHQASRFLCFFCNKRAGRYLTAMYLFVKVLYVVNAIGQLFLLNAFLSTSYNFYGFEFMDNMAQSGPWRESPRFPRVTLCDIRIRQLQNLQRFTVQCVLPINLFNEKIFIFIWFWLVFIACIASFNLLYWTYLIMFTKNKVDYVKKYLKINDELHTNFDKKLAAKFGESYLRDDGVFLLRIIARNSTDMVVTDLVKHLWAIFKDKQNTKKNRELEPEMDNTMLDETKEPLT</sequence>
<dbReference type="Proteomes" id="UP000694844">
    <property type="component" value="Chromosome 3"/>
</dbReference>
<dbReference type="Pfam" id="PF00876">
    <property type="entry name" value="Innexin"/>
    <property type="match status" value="1"/>
</dbReference>
<feature type="transmembrane region" description="Helical" evidence="9">
    <location>
        <begin position="203"/>
        <end position="226"/>
    </location>
</feature>
<keyword evidence="5 9" id="KW-1133">Transmembrane helix</keyword>
<keyword evidence="10" id="KW-1185">Reference proteome</keyword>
<keyword evidence="3" id="KW-1003">Cell membrane</keyword>
<dbReference type="KEGG" id="cvn:111125636"/>
<feature type="transmembrane region" description="Helical" evidence="9">
    <location>
        <begin position="29"/>
        <end position="48"/>
    </location>
</feature>
<dbReference type="GO" id="GO:0005921">
    <property type="term" value="C:gap junction"/>
    <property type="evidence" value="ECO:0007669"/>
    <property type="project" value="UniProtKB-UniRule"/>
</dbReference>
<dbReference type="PROSITE" id="PS51013">
    <property type="entry name" value="PANNEXIN"/>
    <property type="match status" value="1"/>
</dbReference>
<proteinExistence type="inferred from homology"/>
<keyword evidence="4 9" id="KW-0812">Transmembrane</keyword>
<dbReference type="RefSeq" id="XP_022325340.1">
    <property type="nucleotide sequence ID" value="XM_022469632.1"/>
</dbReference>
<dbReference type="InterPro" id="IPR000990">
    <property type="entry name" value="Innexin"/>
</dbReference>
<dbReference type="GO" id="GO:0034220">
    <property type="term" value="P:monoatomic ion transmembrane transport"/>
    <property type="evidence" value="ECO:0007669"/>
    <property type="project" value="UniProtKB-KW"/>
</dbReference>
<keyword evidence="7 9" id="KW-0472">Membrane</keyword>
<dbReference type="GO" id="GO:0005886">
    <property type="term" value="C:plasma membrane"/>
    <property type="evidence" value="ECO:0007669"/>
    <property type="project" value="UniProtKB-SubCell"/>
</dbReference>
<keyword evidence="6 9" id="KW-0406">Ion transport</keyword>
<evidence type="ECO:0000256" key="7">
    <source>
        <dbReference type="ARBA" id="ARBA00023136"/>
    </source>
</evidence>
<gene>
    <name evidence="11" type="primary">LOC111125636</name>
    <name evidence="9" type="synonym">inx</name>
</gene>
<evidence type="ECO:0000256" key="8">
    <source>
        <dbReference type="ARBA" id="ARBA00023303"/>
    </source>
</evidence>
<accession>A0A8B8DCE8</accession>
<dbReference type="PRINTS" id="PR01262">
    <property type="entry name" value="INNEXIN"/>
</dbReference>
<evidence type="ECO:0000256" key="9">
    <source>
        <dbReference type="RuleBase" id="RU010713"/>
    </source>
</evidence>
<keyword evidence="2 9" id="KW-0813">Transport</keyword>
<evidence type="ECO:0000256" key="2">
    <source>
        <dbReference type="ARBA" id="ARBA00022448"/>
    </source>
</evidence>
<comment type="function">
    <text evidence="9">Structural component of the gap junctions.</text>
</comment>
<evidence type="ECO:0000256" key="3">
    <source>
        <dbReference type="ARBA" id="ARBA00022475"/>
    </source>
</evidence>
<keyword evidence="8 9" id="KW-0407">Ion channel</keyword>
<evidence type="ECO:0000256" key="1">
    <source>
        <dbReference type="ARBA" id="ARBA00004651"/>
    </source>
</evidence>
<dbReference type="GeneID" id="111125636"/>
<dbReference type="PANTHER" id="PTHR11893:SF36">
    <property type="entry name" value="INNEXIN-5"/>
    <property type="match status" value="1"/>
</dbReference>